<evidence type="ECO:0000313" key="3">
    <source>
        <dbReference type="Proteomes" id="UP000316855"/>
    </source>
</evidence>
<gene>
    <name evidence="2" type="ORF">Pan161_39890</name>
</gene>
<name>A0A517VH38_9PLAN</name>
<dbReference type="OrthoDB" id="290892at2"/>
<feature type="compositionally biased region" description="Polar residues" evidence="1">
    <location>
        <begin position="307"/>
        <end position="319"/>
    </location>
</feature>
<evidence type="ECO:0000313" key="2">
    <source>
        <dbReference type="EMBL" id="QDT92322.1"/>
    </source>
</evidence>
<dbReference type="EMBL" id="CP036343">
    <property type="protein sequence ID" value="QDT92322.1"/>
    <property type="molecule type" value="Genomic_DNA"/>
</dbReference>
<organism evidence="2 3">
    <name type="scientific">Gimesia algae</name>
    <dbReference type="NCBI Taxonomy" id="2527971"/>
    <lineage>
        <taxon>Bacteria</taxon>
        <taxon>Pseudomonadati</taxon>
        <taxon>Planctomycetota</taxon>
        <taxon>Planctomycetia</taxon>
        <taxon>Planctomycetales</taxon>
        <taxon>Planctomycetaceae</taxon>
        <taxon>Gimesia</taxon>
    </lineage>
</organism>
<dbReference type="AlphaFoldDB" id="A0A517VH38"/>
<dbReference type="Proteomes" id="UP000316855">
    <property type="component" value="Chromosome"/>
</dbReference>
<proteinExistence type="predicted"/>
<sequence>MGIQRGSNPFIISLTRQNGIPLNSQITAEIAAVIASQGLSLIEGTAPFSSDVLCDFWFHGQEHLKQRRRVLEPLAQSDTPHDLSESELEVIFKDFFAEEMLMRIVTTVLAAADQKRKQCQAEPIARSLFLAFLDLKRVVLAVMVAESHLSLDALKRINRTRRSIERWTDLMLGQFVLQFNMQEFAHDPERSRDFGEDQSSSLKAPSPVQTWDLITAGLRISFPAGLTSQSSDHWEKMLAAVMACYPEECFHQSAMMKSIQHIRIARSGLAAETHPDRIPELFRTLLPHSASSKQNHPHFKPTEQKQQEINASSPKQGISFSHLHKRNSKGPHF</sequence>
<feature type="region of interest" description="Disordered" evidence="1">
    <location>
        <begin position="290"/>
        <end position="333"/>
    </location>
</feature>
<dbReference type="KEGG" id="gax:Pan161_39890"/>
<accession>A0A517VH38</accession>
<dbReference type="RefSeq" id="WP_145229901.1">
    <property type="nucleotide sequence ID" value="NZ_CP036343.1"/>
</dbReference>
<protein>
    <submittedName>
        <fullName evidence="2">Uncharacterized protein</fullName>
    </submittedName>
</protein>
<keyword evidence="3" id="KW-1185">Reference proteome</keyword>
<evidence type="ECO:0000256" key="1">
    <source>
        <dbReference type="SAM" id="MobiDB-lite"/>
    </source>
</evidence>
<feature type="compositionally biased region" description="Basic residues" evidence="1">
    <location>
        <begin position="322"/>
        <end position="333"/>
    </location>
</feature>
<reference evidence="2 3" key="1">
    <citation type="submission" date="2019-02" db="EMBL/GenBank/DDBJ databases">
        <title>Deep-cultivation of Planctomycetes and their phenomic and genomic characterization uncovers novel biology.</title>
        <authorList>
            <person name="Wiegand S."/>
            <person name="Jogler M."/>
            <person name="Boedeker C."/>
            <person name="Pinto D."/>
            <person name="Vollmers J."/>
            <person name="Rivas-Marin E."/>
            <person name="Kohn T."/>
            <person name="Peeters S.H."/>
            <person name="Heuer A."/>
            <person name="Rast P."/>
            <person name="Oberbeckmann S."/>
            <person name="Bunk B."/>
            <person name="Jeske O."/>
            <person name="Meyerdierks A."/>
            <person name="Storesund J.E."/>
            <person name="Kallscheuer N."/>
            <person name="Luecker S."/>
            <person name="Lage O.M."/>
            <person name="Pohl T."/>
            <person name="Merkel B.J."/>
            <person name="Hornburger P."/>
            <person name="Mueller R.-W."/>
            <person name="Bruemmer F."/>
            <person name="Labrenz M."/>
            <person name="Spormann A.M."/>
            <person name="Op den Camp H."/>
            <person name="Overmann J."/>
            <person name="Amann R."/>
            <person name="Jetten M.S.M."/>
            <person name="Mascher T."/>
            <person name="Medema M.H."/>
            <person name="Devos D.P."/>
            <person name="Kaster A.-K."/>
            <person name="Ovreas L."/>
            <person name="Rohde M."/>
            <person name="Galperin M.Y."/>
            <person name="Jogler C."/>
        </authorList>
    </citation>
    <scope>NUCLEOTIDE SEQUENCE [LARGE SCALE GENOMIC DNA]</scope>
    <source>
        <strain evidence="2 3">Pan161</strain>
    </source>
</reference>